<dbReference type="PANTHER" id="PTHR43619">
    <property type="entry name" value="S-ADENOSYL-L-METHIONINE-DEPENDENT METHYLTRANSFERASE YKTD-RELATED"/>
    <property type="match status" value="1"/>
</dbReference>
<dbReference type="Proteomes" id="UP001054846">
    <property type="component" value="Chromosome"/>
</dbReference>
<dbReference type="PANTHER" id="PTHR43619:SF2">
    <property type="entry name" value="S-ADENOSYL-L-METHIONINE-DEPENDENT METHYLTRANSFERASES SUPERFAMILY PROTEIN"/>
    <property type="match status" value="1"/>
</dbReference>
<dbReference type="Gene3D" id="3.40.50.150">
    <property type="entry name" value="Vaccinia Virus protein VP39"/>
    <property type="match status" value="1"/>
</dbReference>
<sequence>MSLIKVQLGTVQETLLITLWARAEESRSPAPVLHDETSVRIRQSIDYDFGRLAQAQGTQVGVCVRGWLFDRWVERFMTEHPDGTVVEIGAGLNTRFERTDNGRVRWFDLDLPDAMALRRQFFEDTDRRRSIAASVLDTDWIAAVKAAGSGPTLFVAEGVLMYLEKAQVQRVFALLEEHFAGALFAFDSMSPFMLKNQKRHDAMKHYEARFRWAVANVYQLQAGPGGLRVLEVKTLGDGPSQYRRRVPLWQRLLFAVPPFKDMYRLSLVRLGAAEATP</sequence>
<dbReference type="GO" id="GO:0032259">
    <property type="term" value="P:methylation"/>
    <property type="evidence" value="ECO:0007669"/>
    <property type="project" value="UniProtKB-KW"/>
</dbReference>
<proteinExistence type="predicted"/>
<dbReference type="SUPFAM" id="SSF53335">
    <property type="entry name" value="S-adenosyl-L-methionine-dependent methyltransferases"/>
    <property type="match status" value="1"/>
</dbReference>
<gene>
    <name evidence="3" type="ORF">ISF26_19025</name>
</gene>
<evidence type="ECO:0000313" key="3">
    <source>
        <dbReference type="EMBL" id="UFP93844.1"/>
    </source>
</evidence>
<organism evidence="3 4">
    <name type="scientific">Gloeobacter morelensis MG652769</name>
    <dbReference type="NCBI Taxonomy" id="2781736"/>
    <lineage>
        <taxon>Bacteria</taxon>
        <taxon>Bacillati</taxon>
        <taxon>Cyanobacteriota</taxon>
        <taxon>Cyanophyceae</taxon>
        <taxon>Gloeobacterales</taxon>
        <taxon>Gloeobacteraceae</taxon>
        <taxon>Gloeobacter</taxon>
        <taxon>Gloeobacter morelensis</taxon>
    </lineage>
</organism>
<dbReference type="RefSeq" id="WP_230840900.1">
    <property type="nucleotide sequence ID" value="NZ_CP063845.1"/>
</dbReference>
<accession>A0ABY3PJP9</accession>
<reference evidence="3 4" key="1">
    <citation type="journal article" date="2021" name="Genome Biol. Evol.">
        <title>Complete Genome Sequencing of a Novel Gloeobacter Species from a Waterfall Cave in Mexico.</title>
        <authorList>
            <person name="Saw J.H."/>
            <person name="Cardona T."/>
            <person name="Montejano G."/>
        </authorList>
    </citation>
    <scope>NUCLEOTIDE SEQUENCE [LARGE SCALE GENOMIC DNA]</scope>
    <source>
        <strain evidence="3">MG652769</strain>
    </source>
</reference>
<dbReference type="GO" id="GO:0008168">
    <property type="term" value="F:methyltransferase activity"/>
    <property type="evidence" value="ECO:0007669"/>
    <property type="project" value="UniProtKB-KW"/>
</dbReference>
<keyword evidence="1 3" id="KW-0489">Methyltransferase</keyword>
<keyword evidence="4" id="KW-1185">Reference proteome</keyword>
<dbReference type="InterPro" id="IPR016874">
    <property type="entry name" value="TcmP-like"/>
</dbReference>
<dbReference type="EMBL" id="CP063845">
    <property type="protein sequence ID" value="UFP93844.1"/>
    <property type="molecule type" value="Genomic_DNA"/>
</dbReference>
<evidence type="ECO:0000256" key="1">
    <source>
        <dbReference type="ARBA" id="ARBA00022603"/>
    </source>
</evidence>
<dbReference type="InterPro" id="IPR007213">
    <property type="entry name" value="Ppm1/Ppm2/Tcmp"/>
</dbReference>
<dbReference type="InterPro" id="IPR029063">
    <property type="entry name" value="SAM-dependent_MTases_sf"/>
</dbReference>
<dbReference type="Pfam" id="PF04072">
    <property type="entry name" value="LCM"/>
    <property type="match status" value="1"/>
</dbReference>
<evidence type="ECO:0000256" key="2">
    <source>
        <dbReference type="ARBA" id="ARBA00022679"/>
    </source>
</evidence>
<protein>
    <submittedName>
        <fullName evidence="3">Class I SAM-dependent methyltransferase</fullName>
    </submittedName>
</protein>
<dbReference type="PIRSF" id="PIRSF028177">
    <property type="entry name" value="Polyketide_synth_Omtfrase_TcmP"/>
    <property type="match status" value="1"/>
</dbReference>
<keyword evidence="2" id="KW-0808">Transferase</keyword>
<evidence type="ECO:0000313" key="4">
    <source>
        <dbReference type="Proteomes" id="UP001054846"/>
    </source>
</evidence>
<name>A0ABY3PJP9_9CYAN</name>